<keyword evidence="4" id="KW-1185">Reference proteome</keyword>
<dbReference type="EMBL" id="JAAOAK010000110">
    <property type="protein sequence ID" value="KAF5689043.1"/>
    <property type="molecule type" value="Genomic_DNA"/>
</dbReference>
<dbReference type="InterPro" id="IPR052895">
    <property type="entry name" value="HetReg/Transcr_Mod"/>
</dbReference>
<dbReference type="Proteomes" id="UP000562682">
    <property type="component" value="Unassembled WGS sequence"/>
</dbReference>
<feature type="compositionally biased region" description="Pro residues" evidence="1">
    <location>
        <begin position="409"/>
        <end position="418"/>
    </location>
</feature>
<dbReference type="PANTHER" id="PTHR24148:SF64">
    <property type="entry name" value="HETEROKARYON INCOMPATIBILITY DOMAIN-CONTAINING PROTEIN"/>
    <property type="match status" value="1"/>
</dbReference>
<evidence type="ECO:0000313" key="3">
    <source>
        <dbReference type="EMBL" id="KAF5689043.1"/>
    </source>
</evidence>
<gene>
    <name evidence="3" type="ORF">FDENT_4545</name>
</gene>
<name>A0A8H5XBD6_9HYPO</name>
<comment type="caution">
    <text evidence="3">The sequence shown here is derived from an EMBL/GenBank/DDBJ whole genome shotgun (WGS) entry which is preliminary data.</text>
</comment>
<accession>A0A8H5XBD6</accession>
<evidence type="ECO:0000259" key="2">
    <source>
        <dbReference type="Pfam" id="PF06985"/>
    </source>
</evidence>
<dbReference type="AlphaFoldDB" id="A0A8H5XBD6"/>
<evidence type="ECO:0000256" key="1">
    <source>
        <dbReference type="SAM" id="MobiDB-lite"/>
    </source>
</evidence>
<evidence type="ECO:0000313" key="4">
    <source>
        <dbReference type="Proteomes" id="UP000562682"/>
    </source>
</evidence>
<sequence length="431" mass="49462">MEFPQVDLIEPPKVPTATEYLRPLKYEKLPTPTSIRLLKIDHLPSNKDDLDLFRPITCSLVIKDLNDEPKYDALSCTWGDPLRHESSNKSPMAPGGWATTPFCITCNGQRFNVTTNLHTALISIRHYLTQFRNTPASVSFPNMSRYIWIDQICINQTDIAEKNSQVQLMGRIYRQCYVQKSLAPLDWNRGFRYRSSDIWSRQACEALGIQSITRERARGMFDFLNRAWFKRSWIIQEALVKQSSIALCGLHLIPFRTFPWFLEFLDSAGWFDKLFIGVGYQYPENMAIPSFFRNLSRISYRLGIGQYDHAQATDPRDKVYAFIGISENDACQKGLQLIPDYSKPVDDVYIDATKLMMLSKGYNLDFLSQKEDEALRNTKSLPSWVPDFSVALGHNPLVARGWMWTAGPRPSPHEPTPMFPIEMPRASRGPG</sequence>
<proteinExistence type="predicted"/>
<feature type="domain" description="Heterokaryon incompatibility" evidence="2">
    <location>
        <begin position="71"/>
        <end position="237"/>
    </location>
</feature>
<protein>
    <submittedName>
        <fullName evidence="3">AAA family ATPase</fullName>
    </submittedName>
</protein>
<dbReference type="Pfam" id="PF06985">
    <property type="entry name" value="HET"/>
    <property type="match status" value="1"/>
</dbReference>
<feature type="region of interest" description="Disordered" evidence="1">
    <location>
        <begin position="409"/>
        <end position="431"/>
    </location>
</feature>
<organism evidence="3 4">
    <name type="scientific">Fusarium denticulatum</name>
    <dbReference type="NCBI Taxonomy" id="48507"/>
    <lineage>
        <taxon>Eukaryota</taxon>
        <taxon>Fungi</taxon>
        <taxon>Dikarya</taxon>
        <taxon>Ascomycota</taxon>
        <taxon>Pezizomycotina</taxon>
        <taxon>Sordariomycetes</taxon>
        <taxon>Hypocreomycetidae</taxon>
        <taxon>Hypocreales</taxon>
        <taxon>Nectriaceae</taxon>
        <taxon>Fusarium</taxon>
        <taxon>Fusarium fujikuroi species complex</taxon>
    </lineage>
</organism>
<dbReference type="PANTHER" id="PTHR24148">
    <property type="entry name" value="ANKYRIN REPEAT DOMAIN-CONTAINING PROTEIN 39 HOMOLOG-RELATED"/>
    <property type="match status" value="1"/>
</dbReference>
<dbReference type="InterPro" id="IPR010730">
    <property type="entry name" value="HET"/>
</dbReference>
<reference evidence="3 4" key="1">
    <citation type="submission" date="2020-05" db="EMBL/GenBank/DDBJ databases">
        <title>Identification and distribution of gene clusters putatively required for synthesis of sphingolipid metabolism inhibitors in phylogenetically diverse species of the filamentous fungus Fusarium.</title>
        <authorList>
            <person name="Kim H.-S."/>
            <person name="Busman M."/>
            <person name="Brown D.W."/>
            <person name="Divon H."/>
            <person name="Uhlig S."/>
            <person name="Proctor R.H."/>
        </authorList>
    </citation>
    <scope>NUCLEOTIDE SEQUENCE [LARGE SCALE GENOMIC DNA]</scope>
    <source>
        <strain evidence="3 4">NRRL 25311</strain>
    </source>
</reference>